<reference evidence="9" key="1">
    <citation type="submission" date="2018-05" db="EMBL/GenBank/DDBJ databases">
        <authorList>
            <person name="Lanie J.A."/>
            <person name="Ng W.-L."/>
            <person name="Kazmierczak K.M."/>
            <person name="Andrzejewski T.M."/>
            <person name="Davidsen T.M."/>
            <person name="Wayne K.J."/>
            <person name="Tettelin H."/>
            <person name="Glass J.I."/>
            <person name="Rusch D."/>
            <person name="Podicherti R."/>
            <person name="Tsui H.-C.T."/>
            <person name="Winkler M.E."/>
        </authorList>
    </citation>
    <scope>NUCLEOTIDE SEQUENCE</scope>
</reference>
<evidence type="ECO:0000256" key="6">
    <source>
        <dbReference type="SAM" id="MobiDB-lite"/>
    </source>
</evidence>
<dbReference type="PROSITE" id="PS51826">
    <property type="entry name" value="PSBD"/>
    <property type="match status" value="1"/>
</dbReference>
<evidence type="ECO:0000259" key="7">
    <source>
        <dbReference type="PROSITE" id="PS50968"/>
    </source>
</evidence>
<feature type="domain" description="Peripheral subunit-binding (PSBD)" evidence="8">
    <location>
        <begin position="133"/>
        <end position="170"/>
    </location>
</feature>
<dbReference type="GO" id="GO:0031405">
    <property type="term" value="F:lipoic acid binding"/>
    <property type="evidence" value="ECO:0007669"/>
    <property type="project" value="TreeGrafter"/>
</dbReference>
<dbReference type="Gene3D" id="2.40.50.100">
    <property type="match status" value="1"/>
</dbReference>
<keyword evidence="4" id="KW-0450">Lipoyl</keyword>
<proteinExistence type="inferred from homology"/>
<dbReference type="EMBL" id="UINC01132689">
    <property type="protein sequence ID" value="SVD15154.1"/>
    <property type="molecule type" value="Genomic_DNA"/>
</dbReference>
<evidence type="ECO:0000313" key="9">
    <source>
        <dbReference type="EMBL" id="SVD15154.1"/>
    </source>
</evidence>
<feature type="domain" description="Lipoyl-binding" evidence="7">
    <location>
        <begin position="1"/>
        <end position="71"/>
    </location>
</feature>
<dbReference type="GO" id="GO:0005739">
    <property type="term" value="C:mitochondrion"/>
    <property type="evidence" value="ECO:0007669"/>
    <property type="project" value="TreeGrafter"/>
</dbReference>
<dbReference type="PROSITE" id="PS00189">
    <property type="entry name" value="LIPOYL"/>
    <property type="match status" value="1"/>
</dbReference>
<evidence type="ECO:0000256" key="2">
    <source>
        <dbReference type="ARBA" id="ARBA00007317"/>
    </source>
</evidence>
<protein>
    <recommendedName>
        <fullName evidence="10">Peripheral subunit-binding (PSBD) domain-containing protein</fullName>
    </recommendedName>
</protein>
<evidence type="ECO:0000256" key="5">
    <source>
        <dbReference type="ARBA" id="ARBA00023315"/>
    </source>
</evidence>
<comment type="similarity">
    <text evidence="2">Belongs to the 2-oxoacid dehydrogenase family.</text>
</comment>
<dbReference type="Gene3D" id="4.10.320.10">
    <property type="entry name" value="E3-binding domain"/>
    <property type="match status" value="1"/>
</dbReference>
<dbReference type="PANTHER" id="PTHR43178">
    <property type="entry name" value="DIHYDROLIPOAMIDE ACETYLTRANSFERASE COMPONENT OF PYRUVATE DEHYDROGENASE COMPLEX"/>
    <property type="match status" value="1"/>
</dbReference>
<evidence type="ECO:0000256" key="4">
    <source>
        <dbReference type="ARBA" id="ARBA00022823"/>
    </source>
</evidence>
<dbReference type="InterPro" id="IPR003016">
    <property type="entry name" value="2-oxoA_DH_lipoyl-BS"/>
</dbReference>
<dbReference type="SUPFAM" id="SSF51230">
    <property type="entry name" value="Single hybrid motif"/>
    <property type="match status" value="1"/>
</dbReference>
<dbReference type="InterPro" id="IPR050743">
    <property type="entry name" value="2-oxoacid_DH_E2_comp"/>
</dbReference>
<evidence type="ECO:0000256" key="3">
    <source>
        <dbReference type="ARBA" id="ARBA00022679"/>
    </source>
</evidence>
<feature type="non-terminal residue" evidence="9">
    <location>
        <position position="196"/>
    </location>
</feature>
<dbReference type="SUPFAM" id="SSF47005">
    <property type="entry name" value="Peripheral subunit-binding domain of 2-oxo acid dehydrogenase complex"/>
    <property type="match status" value="1"/>
</dbReference>
<dbReference type="InterPro" id="IPR036625">
    <property type="entry name" value="E3-bd_dom_sf"/>
</dbReference>
<evidence type="ECO:0008006" key="10">
    <source>
        <dbReference type="Google" id="ProtNLM"/>
    </source>
</evidence>
<dbReference type="InterPro" id="IPR011053">
    <property type="entry name" value="Single_hybrid_motif"/>
</dbReference>
<gene>
    <name evidence="9" type="ORF">METZ01_LOCUS368008</name>
</gene>
<dbReference type="PANTHER" id="PTHR43178:SF5">
    <property type="entry name" value="LIPOAMIDE ACYLTRANSFERASE COMPONENT OF BRANCHED-CHAIN ALPHA-KETO ACID DEHYDROGENASE COMPLEX, MITOCHONDRIAL"/>
    <property type="match status" value="1"/>
</dbReference>
<dbReference type="Pfam" id="PF02817">
    <property type="entry name" value="E3_binding"/>
    <property type="match status" value="1"/>
</dbReference>
<feature type="region of interest" description="Disordered" evidence="6">
    <location>
        <begin position="92"/>
        <end position="136"/>
    </location>
</feature>
<name>A0A382SZ37_9ZZZZ</name>
<dbReference type="InterPro" id="IPR004167">
    <property type="entry name" value="PSBD"/>
</dbReference>
<comment type="cofactor">
    <cofactor evidence="1">
        <name>(R)-lipoate</name>
        <dbReference type="ChEBI" id="CHEBI:83088"/>
    </cofactor>
</comment>
<evidence type="ECO:0000256" key="1">
    <source>
        <dbReference type="ARBA" id="ARBA00001938"/>
    </source>
</evidence>
<keyword evidence="5" id="KW-0012">Acyltransferase</keyword>
<accession>A0A382SZ37</accession>
<dbReference type="PROSITE" id="PS50968">
    <property type="entry name" value="BIOTINYL_LIPOYL"/>
    <property type="match status" value="1"/>
</dbReference>
<dbReference type="CDD" id="cd06849">
    <property type="entry name" value="lipoyl_domain"/>
    <property type="match status" value="1"/>
</dbReference>
<dbReference type="GO" id="GO:0016407">
    <property type="term" value="F:acetyltransferase activity"/>
    <property type="evidence" value="ECO:0007669"/>
    <property type="project" value="TreeGrafter"/>
</dbReference>
<keyword evidence="3" id="KW-0808">Transferase</keyword>
<organism evidence="9">
    <name type="scientific">marine metagenome</name>
    <dbReference type="NCBI Taxonomy" id="408172"/>
    <lineage>
        <taxon>unclassified sequences</taxon>
        <taxon>metagenomes</taxon>
        <taxon>ecological metagenomes</taxon>
    </lineage>
</organism>
<sequence>MPQVGENLRMGIVLEWLKAEGDPVTRGEAVAIVESEKAAFEVLAEADGVLLKILCDAGQEADILSVIACLGSEGETIDLDALAALARGAKSGRDAQPVTPSPESHSKPAASTPGRSFLKLSSPTPAPADERPFASPSARRLARELLVDLRQVRGSGPAGRVVRRDILAAALEASGAAPAPKPLTLPAVDLGDRVVP</sequence>
<dbReference type="InterPro" id="IPR000089">
    <property type="entry name" value="Biotin_lipoyl"/>
</dbReference>
<dbReference type="AlphaFoldDB" id="A0A382SZ37"/>
<evidence type="ECO:0000259" key="8">
    <source>
        <dbReference type="PROSITE" id="PS51826"/>
    </source>
</evidence>
<dbReference type="Pfam" id="PF00364">
    <property type="entry name" value="Biotin_lipoyl"/>
    <property type="match status" value="1"/>
</dbReference>